<dbReference type="InterPro" id="IPR027417">
    <property type="entry name" value="P-loop_NTPase"/>
</dbReference>
<sequence length="300" mass="34606">MSKSYEKQNSENRPRQDVECPDCNDTGMLLERVEEELENGKVIYRDFGRPCHCKEKRALQNRFKNALIPNEFQNARFDNYEQQSEVQKEMFEATKEYLQSFPDIIQGKPEDNSLGFIAVLGETRIRSLDAEARYQAKAEHNNFGLGKTHLQMAAAKWIMNKIKIRDEIAPGQKSKYTRGCRVLCVSDVSFMDDLINAKMMNDEGLTLSKLTNSAINVDVLVWDDLGKAKWSEAKESLYYKIINERYRNQRPIIFSSNEDTGTLSEKIGYAASSRLLGMCGERLYEVEGDDYRLRQGKKVF</sequence>
<dbReference type="GO" id="GO:0005524">
    <property type="term" value="F:ATP binding"/>
    <property type="evidence" value="ECO:0007669"/>
    <property type="project" value="InterPro"/>
</dbReference>
<dbReference type="EMBL" id="FOHJ01000012">
    <property type="protein sequence ID" value="SET95326.1"/>
    <property type="molecule type" value="Genomic_DNA"/>
</dbReference>
<evidence type="ECO:0000313" key="3">
    <source>
        <dbReference type="EMBL" id="SET95326.1"/>
    </source>
</evidence>
<keyword evidence="4" id="KW-1185">Reference proteome</keyword>
<name>A0A1I0IEF2_9BACI</name>
<proteinExistence type="predicted"/>
<dbReference type="SUPFAM" id="SSF52540">
    <property type="entry name" value="P-loop containing nucleoside triphosphate hydrolases"/>
    <property type="match status" value="1"/>
</dbReference>
<dbReference type="PANTHER" id="PTHR30050:SF4">
    <property type="entry name" value="ATP-BINDING PROTEIN RV3427C IN INSERTION SEQUENCE-RELATED"/>
    <property type="match status" value="1"/>
</dbReference>
<feature type="domain" description="IstB-like ATP-binding" evidence="2">
    <location>
        <begin position="178"/>
        <end position="297"/>
    </location>
</feature>
<dbReference type="GO" id="GO:0006260">
    <property type="term" value="P:DNA replication"/>
    <property type="evidence" value="ECO:0007669"/>
    <property type="project" value="TreeGrafter"/>
</dbReference>
<evidence type="ECO:0000259" key="2">
    <source>
        <dbReference type="Pfam" id="PF01695"/>
    </source>
</evidence>
<accession>A0A1I0IEF2</accession>
<dbReference type="STRING" id="237682.SAMN05421676_11241"/>
<gene>
    <name evidence="3" type="ORF">SAMN05421676_11241</name>
</gene>
<evidence type="ECO:0000313" key="4">
    <source>
        <dbReference type="Proteomes" id="UP000199095"/>
    </source>
</evidence>
<feature type="compositionally biased region" description="Basic and acidic residues" evidence="1">
    <location>
        <begin position="1"/>
        <end position="18"/>
    </location>
</feature>
<dbReference type="Proteomes" id="UP000199095">
    <property type="component" value="Unassembled WGS sequence"/>
</dbReference>
<dbReference type="AlphaFoldDB" id="A0A1I0IEF2"/>
<dbReference type="Gene3D" id="3.40.50.300">
    <property type="entry name" value="P-loop containing nucleotide triphosphate hydrolases"/>
    <property type="match status" value="1"/>
</dbReference>
<dbReference type="InterPro" id="IPR002611">
    <property type="entry name" value="IstB_ATP-bd"/>
</dbReference>
<evidence type="ECO:0000256" key="1">
    <source>
        <dbReference type="SAM" id="MobiDB-lite"/>
    </source>
</evidence>
<feature type="region of interest" description="Disordered" evidence="1">
    <location>
        <begin position="1"/>
        <end position="21"/>
    </location>
</feature>
<dbReference type="Pfam" id="PF01695">
    <property type="entry name" value="IstB_IS21"/>
    <property type="match status" value="1"/>
</dbReference>
<dbReference type="PANTHER" id="PTHR30050">
    <property type="entry name" value="CHROMOSOMAL REPLICATION INITIATOR PROTEIN DNAA"/>
    <property type="match status" value="1"/>
</dbReference>
<reference evidence="4" key="1">
    <citation type="submission" date="2016-10" db="EMBL/GenBank/DDBJ databases">
        <authorList>
            <person name="Varghese N."/>
            <person name="Submissions S."/>
        </authorList>
    </citation>
    <scope>NUCLEOTIDE SEQUENCE [LARGE SCALE GENOMIC DNA]</scope>
    <source>
        <strain evidence="4">CGMCC 1.3566</strain>
    </source>
</reference>
<organism evidence="3 4">
    <name type="scientific">Salinibacillus kushneri</name>
    <dbReference type="NCBI Taxonomy" id="237682"/>
    <lineage>
        <taxon>Bacteria</taxon>
        <taxon>Bacillati</taxon>
        <taxon>Bacillota</taxon>
        <taxon>Bacilli</taxon>
        <taxon>Bacillales</taxon>
        <taxon>Bacillaceae</taxon>
        <taxon>Salinibacillus</taxon>
    </lineage>
</organism>
<protein>
    <submittedName>
        <fullName evidence="3">DNA replication protein DnaC</fullName>
    </submittedName>
</protein>